<sequence>MLQRAATNAYTWWWASHVRTKQSKWLEQSLQDVEDKAAEALQIIDHTGDSFAQRAEMYYKKKPELLNFVEETLKAYRSLAQRFDHISKELQTANRQLATVFPEQVQYRMDDDDEFDVTFPASNASSQETQKSDISKAASVRKQNLRSYSMLLSRKGPSRKIAGGFEIPICGFSKAEAHAQVDKLQKEILALQTEKEFVRSLYEGSYDKYWEIEDRIVGIQKIVGDLQDEFGISTVIEDNDARTLMATTALNSCKVKLTKLQEEQLQSSEEANAAFQKVKESHERIETLKEEFLSKHSIQLDQGTETDLSSIDIEEELAALEDEPHEDAELLKENMENLEEDSDMSHTMTEIVELIDKLVNKVVFLETAVSSQNVSVKRLMSEAEKLETNIKSLEEDKEMLLDDSEKTKKLLKELEEEMKRVKLLNRNVRMQENSIQSNFTEASYNLENLSEKLKDVKPEEHYTPYKKRSGDNLAIMKDVETTKEEKEDYPTDLSNMTGEDNKKEDYATDLSNSTCEDNKSKSEENTDPLTESIPEVIEQEKDDLPQTVDSVDIKTPESVAGEEEDQPNIRQIFVSGLDDREKILLEEYTSVLKDYKLVKVKLHEMEKKNSESINELELQLNEFKKVISMKDEEINILQQKLNSSEENPAEEALLENETQEASMQEQDEIPSSAMEESARSSSTDQPEIPSPGMEEESARSSFADQPQDAENKEDLSTSMSPTTESILQQIVAANHIEDHHSPLSAMEKKFRSYIDDLMEENLEFWLRFSTAVHQIQRFQTCIQDLKLEVRNIKFKKRTEGELPNSNIQSEIKPIYRHLREIRTELSLWLEHNAVLQEELQTRHPTLISLQDEIARAANPVSTTERAQLSEYQAAKFQGEVLHMKQESNRILSELQGGLSFVKGLKVEVEKSLEEMGQELGVNKPGQVPGHVHMKQNQPSSRTRIPLRSFLFGVKLKKHGQSSSSSRVNAAMQKPNLDPSTTHDATL</sequence>
<protein>
    <recommendedName>
        <fullName evidence="4">NAB domain-containing protein</fullName>
    </recommendedName>
</protein>
<dbReference type="SMR" id="A0A445C919"/>
<accession>A0A445C919</accession>
<dbReference type="Pfam" id="PF25014">
    <property type="entry name" value="NET2A"/>
    <property type="match status" value="1"/>
</dbReference>
<feature type="domain" description="NAB" evidence="4">
    <location>
        <begin position="10"/>
        <end position="90"/>
    </location>
</feature>
<evidence type="ECO:0000259" key="4">
    <source>
        <dbReference type="PROSITE" id="PS51774"/>
    </source>
</evidence>
<name>A0A445C919_ARAHY</name>
<evidence type="ECO:0000256" key="1">
    <source>
        <dbReference type="ARBA" id="ARBA00023054"/>
    </source>
</evidence>
<comment type="caution">
    <text evidence="5">The sequence shown here is derived from an EMBL/GenBank/DDBJ whole genome shotgun (WGS) entry which is preliminary data.</text>
</comment>
<evidence type="ECO:0000256" key="3">
    <source>
        <dbReference type="SAM" id="MobiDB-lite"/>
    </source>
</evidence>
<feature type="region of interest" description="Disordered" evidence="3">
    <location>
        <begin position="920"/>
        <end position="940"/>
    </location>
</feature>
<keyword evidence="6" id="KW-1185">Reference proteome</keyword>
<proteinExistence type="predicted"/>
<feature type="compositionally biased region" description="Low complexity" evidence="3">
    <location>
        <begin position="671"/>
        <end position="682"/>
    </location>
</feature>
<dbReference type="Proteomes" id="UP000289738">
    <property type="component" value="Chromosome A07"/>
</dbReference>
<dbReference type="PANTHER" id="PTHR31631:SF21">
    <property type="entry name" value="KINASE INTERACTING (KIP1-LIKE) FAMILY PROTEIN"/>
    <property type="match status" value="1"/>
</dbReference>
<gene>
    <name evidence="5" type="ORF">Ahy_A07g033382</name>
</gene>
<feature type="compositionally biased region" description="Polar residues" evidence="3">
    <location>
        <begin position="977"/>
        <end position="986"/>
    </location>
</feature>
<feature type="compositionally biased region" description="Acidic residues" evidence="3">
    <location>
        <begin position="647"/>
        <end position="658"/>
    </location>
</feature>
<evidence type="ECO:0000313" key="6">
    <source>
        <dbReference type="Proteomes" id="UP000289738"/>
    </source>
</evidence>
<dbReference type="AlphaFoldDB" id="A0A445C919"/>
<feature type="compositionally biased region" description="Basic and acidic residues" evidence="3">
    <location>
        <begin position="480"/>
        <end position="489"/>
    </location>
</feature>
<organism evidence="5 6">
    <name type="scientific">Arachis hypogaea</name>
    <name type="common">Peanut</name>
    <dbReference type="NCBI Taxonomy" id="3818"/>
    <lineage>
        <taxon>Eukaryota</taxon>
        <taxon>Viridiplantae</taxon>
        <taxon>Streptophyta</taxon>
        <taxon>Embryophyta</taxon>
        <taxon>Tracheophyta</taxon>
        <taxon>Spermatophyta</taxon>
        <taxon>Magnoliopsida</taxon>
        <taxon>eudicotyledons</taxon>
        <taxon>Gunneridae</taxon>
        <taxon>Pentapetalae</taxon>
        <taxon>rosids</taxon>
        <taxon>fabids</taxon>
        <taxon>Fabales</taxon>
        <taxon>Fabaceae</taxon>
        <taxon>Papilionoideae</taxon>
        <taxon>50 kb inversion clade</taxon>
        <taxon>dalbergioids sensu lato</taxon>
        <taxon>Dalbergieae</taxon>
        <taxon>Pterocarpus clade</taxon>
        <taxon>Arachis</taxon>
    </lineage>
</organism>
<dbReference type="InterPro" id="IPR011684">
    <property type="entry name" value="NAB"/>
</dbReference>
<evidence type="ECO:0000256" key="2">
    <source>
        <dbReference type="SAM" id="Coils"/>
    </source>
</evidence>
<dbReference type="InterPro" id="IPR056888">
    <property type="entry name" value="NET2A-D/KIP1-like_dom"/>
</dbReference>
<dbReference type="GO" id="GO:0003779">
    <property type="term" value="F:actin binding"/>
    <property type="evidence" value="ECO:0007669"/>
    <property type="project" value="InterPro"/>
</dbReference>
<dbReference type="STRING" id="3818.A0A445C919"/>
<dbReference type="Pfam" id="PF24918">
    <property type="entry name" value="NET2A_C"/>
    <property type="match status" value="1"/>
</dbReference>
<dbReference type="PANTHER" id="PTHR31631">
    <property type="entry name" value="PROTEIN NETWORKED 2D"/>
    <property type="match status" value="1"/>
</dbReference>
<dbReference type="Pfam" id="PF07765">
    <property type="entry name" value="KIP1"/>
    <property type="match status" value="1"/>
</dbReference>
<dbReference type="EMBL" id="SDMP01000007">
    <property type="protein sequence ID" value="RYR47457.1"/>
    <property type="molecule type" value="Genomic_DNA"/>
</dbReference>
<dbReference type="Gramene" id="arahy.Tifrunner.gnm2.ann2.Ah17g475000.1">
    <property type="protein sequence ID" value="arahy.Tifrunner.gnm2.ann2.Ah17g475000.1-CDS"/>
    <property type="gene ID" value="arahy.Tifrunner.gnm2.ann2.Ah17g475000"/>
</dbReference>
<keyword evidence="1 2" id="KW-0175">Coiled coil</keyword>
<feature type="region of interest" description="Disordered" evidence="3">
    <location>
        <begin position="480"/>
        <end position="531"/>
    </location>
</feature>
<reference evidence="5 6" key="1">
    <citation type="submission" date="2019-01" db="EMBL/GenBank/DDBJ databases">
        <title>Sequencing of cultivated peanut Arachis hypogaea provides insights into genome evolution and oil improvement.</title>
        <authorList>
            <person name="Chen X."/>
        </authorList>
    </citation>
    <scope>NUCLEOTIDE SEQUENCE [LARGE SCALE GENOMIC DNA]</scope>
    <source>
        <strain evidence="6">cv. Fuhuasheng</strain>
        <tissue evidence="5">Leaves</tissue>
    </source>
</reference>
<feature type="coiled-coil region" evidence="2">
    <location>
        <begin position="174"/>
        <end position="201"/>
    </location>
</feature>
<feature type="region of interest" description="Disordered" evidence="3">
    <location>
        <begin position="640"/>
        <end position="721"/>
    </location>
</feature>
<dbReference type="InterPro" id="IPR056889">
    <property type="entry name" value="NET2A-D/KIP1-like_C"/>
</dbReference>
<feature type="coiled-coil region" evidence="2">
    <location>
        <begin position="376"/>
        <end position="434"/>
    </location>
</feature>
<feature type="region of interest" description="Disordered" evidence="3">
    <location>
        <begin position="960"/>
        <end position="986"/>
    </location>
</feature>
<evidence type="ECO:0000313" key="5">
    <source>
        <dbReference type="EMBL" id="RYR47457.1"/>
    </source>
</evidence>
<dbReference type="PROSITE" id="PS51774">
    <property type="entry name" value="NAB"/>
    <property type="match status" value="1"/>
</dbReference>